<dbReference type="Pfam" id="PF07247">
    <property type="entry name" value="AATase"/>
    <property type="match status" value="1"/>
</dbReference>
<comment type="caution">
    <text evidence="2">The sequence shown here is derived from an EMBL/GenBank/DDBJ whole genome shotgun (WGS) entry which is preliminary data.</text>
</comment>
<proteinExistence type="predicted"/>
<keyword evidence="3" id="KW-1185">Reference proteome</keyword>
<evidence type="ECO:0000256" key="1">
    <source>
        <dbReference type="SAM" id="MobiDB-lite"/>
    </source>
</evidence>
<dbReference type="GO" id="GO:0008080">
    <property type="term" value="F:N-acetyltransferase activity"/>
    <property type="evidence" value="ECO:0007669"/>
    <property type="project" value="TreeGrafter"/>
</dbReference>
<dbReference type="PANTHER" id="PTHR28037:SF1">
    <property type="entry name" value="ALCOHOL O-ACETYLTRANSFERASE 1-RELATED"/>
    <property type="match status" value="1"/>
</dbReference>
<organism evidence="2 3">
    <name type="scientific">Orbilia brochopaga</name>
    <dbReference type="NCBI Taxonomy" id="3140254"/>
    <lineage>
        <taxon>Eukaryota</taxon>
        <taxon>Fungi</taxon>
        <taxon>Dikarya</taxon>
        <taxon>Ascomycota</taxon>
        <taxon>Pezizomycotina</taxon>
        <taxon>Orbiliomycetes</taxon>
        <taxon>Orbiliales</taxon>
        <taxon>Orbiliaceae</taxon>
        <taxon>Orbilia</taxon>
    </lineage>
</organism>
<dbReference type="InterPro" id="IPR052058">
    <property type="entry name" value="Alcohol_O-acetyltransferase"/>
</dbReference>
<accession>A0AAV9UTN0</accession>
<dbReference type="AlphaFoldDB" id="A0AAV9UTN0"/>
<feature type="region of interest" description="Disordered" evidence="1">
    <location>
        <begin position="1"/>
        <end position="31"/>
    </location>
</feature>
<sequence>MATESEETKQAGTAAEEAKLESSSSSSDESDDSEILRAAGLLERYHIIRSSIAWYNNVIVGASYSTPTALTVPTFIRALHSVIAQHPILASGIRLPSSSSKAPSFIRLPRVDFSQHGLILWESSGSAASHGRDLRDLIVRLHNTPFPNDKLDSTPAWRIAVLQRSYNVPTAYDSSTNAQGRYDYEILFCFHHAIADGLSGAAFHYSLLDALATAARDDAASTSGYDVYNVPEDLELLPAMDDVVDLGLGIKTAGRIASYLGKAIVPSFLRKQIWTAGKIGDSLAETKVQILQVDAKALLTAVKAHKVSITAFITYAAAHALYASMAAVNASEHGKMKTVRVSLPMSYRRSAGWGNDVMVDCVGALDWDIHAFDNLHREVHAMKKLTKEVRVAAGATRDSEVGLLALVGDMEGFFRGQVGKERGLTFEVSNLGVWDKEKVTAGGEADDWRIEQAVFSQSSSVAGPAFSVNVATVGERMVVGVQWMDGVVGDKVMESLVGQLETDIATFGKKK</sequence>
<protein>
    <recommendedName>
        <fullName evidence="4">Alcohol acetyltransferase</fullName>
    </recommendedName>
</protein>
<dbReference type="Proteomes" id="UP001375240">
    <property type="component" value="Unassembled WGS sequence"/>
</dbReference>
<dbReference type="InterPro" id="IPR023213">
    <property type="entry name" value="CAT-like_dom_sf"/>
</dbReference>
<dbReference type="PANTHER" id="PTHR28037">
    <property type="entry name" value="ALCOHOL O-ACETYLTRANSFERASE 1-RELATED"/>
    <property type="match status" value="1"/>
</dbReference>
<dbReference type="Gene3D" id="3.30.559.10">
    <property type="entry name" value="Chloramphenicol acetyltransferase-like domain"/>
    <property type="match status" value="1"/>
</dbReference>
<dbReference type="EMBL" id="JAVHNQ010000005">
    <property type="protein sequence ID" value="KAK6346709.1"/>
    <property type="molecule type" value="Genomic_DNA"/>
</dbReference>
<name>A0AAV9UTN0_9PEZI</name>
<gene>
    <name evidence="2" type="ORF">TWF696_006824</name>
</gene>
<evidence type="ECO:0000313" key="3">
    <source>
        <dbReference type="Proteomes" id="UP001375240"/>
    </source>
</evidence>
<evidence type="ECO:0000313" key="2">
    <source>
        <dbReference type="EMBL" id="KAK6346709.1"/>
    </source>
</evidence>
<dbReference type="SUPFAM" id="SSF52777">
    <property type="entry name" value="CoA-dependent acyltransferases"/>
    <property type="match status" value="1"/>
</dbReference>
<evidence type="ECO:0008006" key="4">
    <source>
        <dbReference type="Google" id="ProtNLM"/>
    </source>
</evidence>
<reference evidence="2 3" key="1">
    <citation type="submission" date="2019-10" db="EMBL/GenBank/DDBJ databases">
        <authorList>
            <person name="Palmer J.M."/>
        </authorList>
    </citation>
    <scope>NUCLEOTIDE SEQUENCE [LARGE SCALE GENOMIC DNA]</scope>
    <source>
        <strain evidence="2 3">TWF696</strain>
    </source>
</reference>
<dbReference type="InterPro" id="IPR010828">
    <property type="entry name" value="Atf2/Sli1-like"/>
</dbReference>